<organism evidence="3 4">
    <name type="scientific">Eragrostis curvula</name>
    <name type="common">weeping love grass</name>
    <dbReference type="NCBI Taxonomy" id="38414"/>
    <lineage>
        <taxon>Eukaryota</taxon>
        <taxon>Viridiplantae</taxon>
        <taxon>Streptophyta</taxon>
        <taxon>Embryophyta</taxon>
        <taxon>Tracheophyta</taxon>
        <taxon>Spermatophyta</taxon>
        <taxon>Magnoliopsida</taxon>
        <taxon>Liliopsida</taxon>
        <taxon>Poales</taxon>
        <taxon>Poaceae</taxon>
        <taxon>PACMAD clade</taxon>
        <taxon>Chloridoideae</taxon>
        <taxon>Eragrostideae</taxon>
        <taxon>Eragrostidinae</taxon>
        <taxon>Eragrostis</taxon>
    </lineage>
</organism>
<dbReference type="AlphaFoldDB" id="A0A5J9T3K4"/>
<feature type="transmembrane region" description="Helical" evidence="1">
    <location>
        <begin position="34"/>
        <end position="54"/>
    </location>
</feature>
<dbReference type="Gramene" id="TVU05999">
    <property type="protein sequence ID" value="TVU05999"/>
    <property type="gene ID" value="EJB05_49186"/>
</dbReference>
<gene>
    <name evidence="3" type="ORF">EJB05_49186</name>
    <name evidence="2" type="ORF">EJB05_53915</name>
</gene>
<dbReference type="Gramene" id="TVU00646">
    <property type="protein sequence ID" value="TVU00646"/>
    <property type="gene ID" value="EJB05_53915"/>
</dbReference>
<protein>
    <submittedName>
        <fullName evidence="3">Uncharacterized protein</fullName>
    </submittedName>
</protein>
<reference evidence="3 4" key="1">
    <citation type="journal article" date="2019" name="Sci. Rep.">
        <title>A high-quality genome of Eragrostis curvula grass provides insights into Poaceae evolution and supports new strategies to enhance forage quality.</title>
        <authorList>
            <person name="Carballo J."/>
            <person name="Santos B.A.C.M."/>
            <person name="Zappacosta D."/>
            <person name="Garbus I."/>
            <person name="Selva J.P."/>
            <person name="Gallo C.A."/>
            <person name="Diaz A."/>
            <person name="Albertini E."/>
            <person name="Caccamo M."/>
            <person name="Echenique V."/>
        </authorList>
    </citation>
    <scope>NUCLEOTIDE SEQUENCE [LARGE SCALE GENOMIC DNA]</scope>
    <source>
        <strain evidence="4">cv. Victoria</strain>
        <tissue evidence="3">Leaf</tissue>
    </source>
</reference>
<evidence type="ECO:0000313" key="2">
    <source>
        <dbReference type="EMBL" id="TVU00646.1"/>
    </source>
</evidence>
<proteinExistence type="predicted"/>
<sequence>MAPSDYAALFGWAAAAFVLNAGAAVGVGRGWVRAGGKVQAVGMILVVLLLQRAFPTSRRSMEASARTLKDEAYFWLPIIAACVLGLVVNAFVEAARRRRMRERMQPLVPARRYFERRRA</sequence>
<dbReference type="EMBL" id="RWGY01000563">
    <property type="protein sequence ID" value="TVU00646.1"/>
    <property type="molecule type" value="Genomic_DNA"/>
</dbReference>
<keyword evidence="1" id="KW-0472">Membrane</keyword>
<feature type="transmembrane region" description="Helical" evidence="1">
    <location>
        <begin position="74"/>
        <end position="95"/>
    </location>
</feature>
<keyword evidence="1" id="KW-0812">Transmembrane</keyword>
<evidence type="ECO:0000313" key="4">
    <source>
        <dbReference type="Proteomes" id="UP000324897"/>
    </source>
</evidence>
<evidence type="ECO:0000256" key="1">
    <source>
        <dbReference type="SAM" id="Phobius"/>
    </source>
</evidence>
<keyword evidence="1" id="KW-1133">Transmembrane helix</keyword>
<dbReference type="Proteomes" id="UP000324897">
    <property type="component" value="Unassembled WGS sequence"/>
</dbReference>
<dbReference type="EMBL" id="RWGY01000051">
    <property type="protein sequence ID" value="TVU05999.1"/>
    <property type="molecule type" value="Genomic_DNA"/>
</dbReference>
<keyword evidence="4" id="KW-1185">Reference proteome</keyword>
<name>A0A5J9T3K4_9POAL</name>
<evidence type="ECO:0000313" key="3">
    <source>
        <dbReference type="EMBL" id="TVU05999.1"/>
    </source>
</evidence>
<feature type="transmembrane region" description="Helical" evidence="1">
    <location>
        <begin position="6"/>
        <end position="27"/>
    </location>
</feature>
<accession>A0A5J9T3K4</accession>
<comment type="caution">
    <text evidence="3">The sequence shown here is derived from an EMBL/GenBank/DDBJ whole genome shotgun (WGS) entry which is preliminary data.</text>
</comment>